<dbReference type="AlphaFoldDB" id="A0AAV5S6T9"/>
<dbReference type="Proteomes" id="UP001432027">
    <property type="component" value="Unassembled WGS sequence"/>
</dbReference>
<feature type="compositionally biased region" description="Polar residues" evidence="1">
    <location>
        <begin position="1"/>
        <end position="10"/>
    </location>
</feature>
<feature type="compositionally biased region" description="Low complexity" evidence="1">
    <location>
        <begin position="33"/>
        <end position="52"/>
    </location>
</feature>
<protein>
    <recommendedName>
        <fullName evidence="2">FH2 domain-containing protein</fullName>
    </recommendedName>
</protein>
<feature type="region of interest" description="Disordered" evidence="1">
    <location>
        <begin position="1"/>
        <end position="113"/>
    </location>
</feature>
<evidence type="ECO:0000313" key="3">
    <source>
        <dbReference type="EMBL" id="GMS78080.1"/>
    </source>
</evidence>
<dbReference type="PANTHER" id="PTHR45691:SF1">
    <property type="entry name" value="FH2 DOMAIN-CONTAINING PROTEIN 1-RELATED"/>
    <property type="match status" value="1"/>
</dbReference>
<comment type="caution">
    <text evidence="3">The sequence shown here is derived from an EMBL/GenBank/DDBJ whole genome shotgun (WGS) entry which is preliminary data.</text>
</comment>
<dbReference type="Pfam" id="PF02181">
    <property type="entry name" value="FH2"/>
    <property type="match status" value="1"/>
</dbReference>
<proteinExistence type="predicted"/>
<feature type="domain" description="FH2" evidence="2">
    <location>
        <begin position="122"/>
        <end position="505"/>
    </location>
</feature>
<dbReference type="GO" id="GO:0005884">
    <property type="term" value="C:actin filament"/>
    <property type="evidence" value="ECO:0007669"/>
    <property type="project" value="TreeGrafter"/>
</dbReference>
<dbReference type="Gene3D" id="1.20.58.2220">
    <property type="entry name" value="Formin, FH2 domain"/>
    <property type="match status" value="1"/>
</dbReference>
<dbReference type="InterPro" id="IPR042201">
    <property type="entry name" value="FH2_Formin_sf"/>
</dbReference>
<keyword evidence="4" id="KW-1185">Reference proteome</keyword>
<name>A0AAV5S6T9_9BILA</name>
<dbReference type="SUPFAM" id="SSF101447">
    <property type="entry name" value="Formin homology 2 domain (FH2 domain)"/>
    <property type="match status" value="1"/>
</dbReference>
<evidence type="ECO:0000259" key="2">
    <source>
        <dbReference type="PROSITE" id="PS51444"/>
    </source>
</evidence>
<dbReference type="InterPro" id="IPR015425">
    <property type="entry name" value="FH2_Formin"/>
</dbReference>
<feature type="compositionally biased region" description="Low complexity" evidence="1">
    <location>
        <begin position="11"/>
        <end position="23"/>
    </location>
</feature>
<dbReference type="EMBL" id="BTSX01000001">
    <property type="protein sequence ID" value="GMS78080.1"/>
    <property type="molecule type" value="Genomic_DNA"/>
</dbReference>
<feature type="compositionally biased region" description="Pro residues" evidence="1">
    <location>
        <begin position="89"/>
        <end position="98"/>
    </location>
</feature>
<accession>A0AAV5S6T9</accession>
<dbReference type="SMART" id="SM00498">
    <property type="entry name" value="FH2"/>
    <property type="match status" value="1"/>
</dbReference>
<dbReference type="PROSITE" id="PS51444">
    <property type="entry name" value="FH2"/>
    <property type="match status" value="1"/>
</dbReference>
<dbReference type="InterPro" id="IPR051412">
    <property type="entry name" value="Formin_Homology_Diaphanous_sf"/>
</dbReference>
<feature type="compositionally biased region" description="Low complexity" evidence="1">
    <location>
        <begin position="557"/>
        <end position="571"/>
    </location>
</feature>
<sequence>EVPSSSFLPRTSTPSSIPSISKNAPPPPPLPATPSTSTTSTSSGAIPSISATAPPPPPLPGTFLRPSGSCGIPPPPPLPPGGLLIRGGGPPPPPPLPPGGIGMMRGGPPPPPLPGAVAVIPRIRELKKERNTMSVLWESVPSMHDESLWSERSEMDMNDDELEELQRSFERPRVVPRSEKRTTSAKESSAYALTHQRAMNIEITLKKIKKETEASYESMLERLERDEMAREHVDLLGLILKHYPTDNELAPFKPISLEVVVGEANRFCWHLSRKPVLRVKAQLMIAKETLNADLRSVEASMATLETGIAAAKSDFIKDFLFKVLEYGNYLNQGTPHRRVDGFAISSLISVLNQKGPADAGAKRIVDVLARYWKTSDEVMKTLKILSTASKIDLDEVEKSSNETKQSVIGLKSALRKSEDTQLQEKYREFIEECDTRCTALTAAMEDIRAKESKLRVRFAGPTLSLKRITEILAEALELLKKSLEASAEAEAEAEASKLRRFASMRALPRKDSTLGVPGSTLMSMNKRRQSMTMTLDETRSLFSRAIKSPSVTPPTTVPSRSPTVTPMTMPTIEAASEEVEI</sequence>
<dbReference type="GO" id="GO:0030041">
    <property type="term" value="P:actin filament polymerization"/>
    <property type="evidence" value="ECO:0007669"/>
    <property type="project" value="TreeGrafter"/>
</dbReference>
<dbReference type="PANTHER" id="PTHR45691">
    <property type="entry name" value="PROTEIN DIAPHANOUS"/>
    <property type="match status" value="1"/>
</dbReference>
<evidence type="ECO:0000256" key="1">
    <source>
        <dbReference type="SAM" id="MobiDB-lite"/>
    </source>
</evidence>
<evidence type="ECO:0000313" key="4">
    <source>
        <dbReference type="Proteomes" id="UP001432027"/>
    </source>
</evidence>
<feature type="non-terminal residue" evidence="3">
    <location>
        <position position="1"/>
    </location>
</feature>
<reference evidence="3" key="1">
    <citation type="submission" date="2023-10" db="EMBL/GenBank/DDBJ databases">
        <title>Genome assembly of Pristionchus species.</title>
        <authorList>
            <person name="Yoshida K."/>
            <person name="Sommer R.J."/>
        </authorList>
    </citation>
    <scope>NUCLEOTIDE SEQUENCE</scope>
    <source>
        <strain evidence="3">RS0144</strain>
    </source>
</reference>
<organism evidence="3 4">
    <name type="scientific">Pristionchus entomophagus</name>
    <dbReference type="NCBI Taxonomy" id="358040"/>
    <lineage>
        <taxon>Eukaryota</taxon>
        <taxon>Metazoa</taxon>
        <taxon>Ecdysozoa</taxon>
        <taxon>Nematoda</taxon>
        <taxon>Chromadorea</taxon>
        <taxon>Rhabditida</taxon>
        <taxon>Rhabditina</taxon>
        <taxon>Diplogasteromorpha</taxon>
        <taxon>Diplogasteroidea</taxon>
        <taxon>Neodiplogasteridae</taxon>
        <taxon>Pristionchus</taxon>
    </lineage>
</organism>
<feature type="region of interest" description="Disordered" evidence="1">
    <location>
        <begin position="544"/>
        <end position="581"/>
    </location>
</feature>
<gene>
    <name evidence="3" type="ORF">PENTCL1PPCAC_255</name>
</gene>